<dbReference type="InterPro" id="IPR004358">
    <property type="entry name" value="Sig_transdc_His_kin-like_C"/>
</dbReference>
<evidence type="ECO:0000313" key="14">
    <source>
        <dbReference type="EMBL" id="MCO6419808.1"/>
    </source>
</evidence>
<gene>
    <name evidence="14" type="ORF">JYK14_27120</name>
</gene>
<comment type="caution">
    <text evidence="14">The sequence shown here is derived from an EMBL/GenBank/DDBJ whole genome shotgun (WGS) entry which is preliminary data.</text>
</comment>
<evidence type="ECO:0000259" key="12">
    <source>
        <dbReference type="PROSITE" id="PS50112"/>
    </source>
</evidence>
<dbReference type="PANTHER" id="PTHR43065:SF10">
    <property type="entry name" value="PEROXIDE STRESS-ACTIVATED HISTIDINE KINASE MAK3"/>
    <property type="match status" value="1"/>
</dbReference>
<feature type="domain" description="Histidine kinase" evidence="11">
    <location>
        <begin position="638"/>
        <end position="858"/>
    </location>
</feature>
<keyword evidence="15" id="KW-1185">Reference proteome</keyword>
<keyword evidence="10" id="KW-1133">Transmembrane helix</keyword>
<evidence type="ECO:0000256" key="5">
    <source>
        <dbReference type="ARBA" id="ARBA00022741"/>
    </source>
</evidence>
<feature type="region of interest" description="Disordered" evidence="9">
    <location>
        <begin position="1"/>
        <end position="30"/>
    </location>
</feature>
<feature type="domain" description="PAS" evidence="12">
    <location>
        <begin position="399"/>
        <end position="433"/>
    </location>
</feature>
<dbReference type="Pfam" id="PF13188">
    <property type="entry name" value="PAS_8"/>
    <property type="match status" value="1"/>
</dbReference>
<dbReference type="EMBL" id="JAFIRR010000231">
    <property type="protein sequence ID" value="MCO6419808.1"/>
    <property type="molecule type" value="Genomic_DNA"/>
</dbReference>
<dbReference type="InterPro" id="IPR036097">
    <property type="entry name" value="HisK_dim/P_sf"/>
</dbReference>
<dbReference type="NCBIfam" id="TIGR00229">
    <property type="entry name" value="sensory_box"/>
    <property type="match status" value="1"/>
</dbReference>
<keyword evidence="5" id="KW-0547">Nucleotide-binding</keyword>
<evidence type="ECO:0000259" key="11">
    <source>
        <dbReference type="PROSITE" id="PS50109"/>
    </source>
</evidence>
<dbReference type="SMART" id="SM00091">
    <property type="entry name" value="PAS"/>
    <property type="match status" value="2"/>
</dbReference>
<dbReference type="PANTHER" id="PTHR43065">
    <property type="entry name" value="SENSOR HISTIDINE KINASE"/>
    <property type="match status" value="1"/>
</dbReference>
<dbReference type="Proteomes" id="UP001523392">
    <property type="component" value="Unassembled WGS sequence"/>
</dbReference>
<evidence type="ECO:0000256" key="2">
    <source>
        <dbReference type="ARBA" id="ARBA00012438"/>
    </source>
</evidence>
<keyword evidence="8" id="KW-0902">Two-component regulatory system</keyword>
<evidence type="ECO:0000256" key="3">
    <source>
        <dbReference type="ARBA" id="ARBA00022553"/>
    </source>
</evidence>
<dbReference type="GO" id="GO:0005524">
    <property type="term" value="F:ATP binding"/>
    <property type="evidence" value="ECO:0007669"/>
    <property type="project" value="UniProtKB-KW"/>
</dbReference>
<dbReference type="InterPro" id="IPR000700">
    <property type="entry name" value="PAS-assoc_C"/>
</dbReference>
<dbReference type="Pfam" id="PF00512">
    <property type="entry name" value="HisKA"/>
    <property type="match status" value="1"/>
</dbReference>
<dbReference type="SUPFAM" id="SSF55874">
    <property type="entry name" value="ATPase domain of HSP90 chaperone/DNA topoisomerase II/histidine kinase"/>
    <property type="match status" value="1"/>
</dbReference>
<organism evidence="14 15">
    <name type="scientific">Siccirubricoccus soli</name>
    <dbReference type="NCBI Taxonomy" id="2899147"/>
    <lineage>
        <taxon>Bacteria</taxon>
        <taxon>Pseudomonadati</taxon>
        <taxon>Pseudomonadota</taxon>
        <taxon>Alphaproteobacteria</taxon>
        <taxon>Acetobacterales</taxon>
        <taxon>Roseomonadaceae</taxon>
        <taxon>Siccirubricoccus</taxon>
    </lineage>
</organism>
<accession>A0ABT1DCZ8</accession>
<dbReference type="Gene3D" id="3.30.450.20">
    <property type="entry name" value="PAS domain"/>
    <property type="match status" value="3"/>
</dbReference>
<evidence type="ECO:0000313" key="15">
    <source>
        <dbReference type="Proteomes" id="UP001523392"/>
    </source>
</evidence>
<reference evidence="14 15" key="1">
    <citation type="submission" date="2021-12" db="EMBL/GenBank/DDBJ databases">
        <title>Siccirubricoccus leaddurans sp. nov., a high concentration Zn2+ tolerance bacterium.</title>
        <authorList>
            <person name="Cao Y."/>
        </authorList>
    </citation>
    <scope>NUCLEOTIDE SEQUENCE [LARGE SCALE GENOMIC DNA]</scope>
    <source>
        <strain evidence="14 15">KC 17139</strain>
    </source>
</reference>
<sequence length="865" mass="89585">MSNVRLAPAALPQTDAARDPANRPGWPQAGPRRESLLRLRVVLAVAFGVLAFLAAGGAALLAERDAGVALRQEAGSALAAAGRGIAGRLAMALQQRVQEMEFLAAQPDMRSATATAEERRTLLHSLAGRTPAYTILLFIDPAGRILATSDGRLEGALVAEREYFRRGLQGAFLGDVHDALLLRRADGEPPRLLDIAVPVTAADGRRLGVLAAHLDWNWVGALGQDSAALLERLQPGAEMVLLAKDGRVLLAPSATAPPWAGLGLAELVPGLAQPPPGTGAVVQGWRAAPGGPVQPYLTAWAWSRSRIGVDLGWVVMVRRDQAAAFAPALALRNRIFAWGLGVALLGAALGWGCATLLARPLEALAEQGGDGRRPTSREAALIGERLRRKRADLADRDLLLEAAPVGIIRVDGAGRILTANAAFRAMLGLGAGEAALPAAPPPGPGPVEASYRGGDGREVPVLHLFLPPDPASGEAHGFVIDLTEAKRSRAALAASEARLRAVLDAVPDAVMLLSADGRLRDVNPAGLRLLGAESAAALEGAELLPRIALPDRTAWAAHWAAVLAGATAGWEAGMLAPGGACLQVAVSGVPLALPQGRMVLLLCRDVTERRAAEARLRAAQAEAMRASRLGALGAMAAGLAHELNQPLSAMSNYAAAAALLLEQEQPGPARDAVRAALGQTRRLGAIVRRLRDFVGRAETELVLLPVATVLEEAAAAAREALPALRPGGGVVLAVEPPAEAGQVLADQVQLQQVLANLIRNAVEAVEAAVGSAERLVVLSGRRLCQGGVEFAVADTGPGLAPAVAGRLFEPFVSTKAAGGLGIGLALCRTIVEAHGGRIWAEKREGGGTVFRLRLPDADMAGEIAA</sequence>
<dbReference type="CDD" id="cd12914">
    <property type="entry name" value="PDC1_DGC_like"/>
    <property type="match status" value="1"/>
</dbReference>
<dbReference type="EC" id="2.7.13.3" evidence="2"/>
<keyword evidence="10" id="KW-0472">Membrane</keyword>
<comment type="catalytic activity">
    <reaction evidence="1">
        <text>ATP + protein L-histidine = ADP + protein N-phospho-L-histidine.</text>
        <dbReference type="EC" id="2.7.13.3"/>
    </reaction>
</comment>
<keyword evidence="4" id="KW-0808">Transferase</keyword>
<dbReference type="PROSITE" id="PS50112">
    <property type="entry name" value="PAS"/>
    <property type="match status" value="2"/>
</dbReference>
<feature type="domain" description="PAS" evidence="12">
    <location>
        <begin position="495"/>
        <end position="531"/>
    </location>
</feature>
<evidence type="ECO:0000259" key="13">
    <source>
        <dbReference type="PROSITE" id="PS50113"/>
    </source>
</evidence>
<keyword evidence="10" id="KW-0812">Transmembrane</keyword>
<dbReference type="InterPro" id="IPR003594">
    <property type="entry name" value="HATPase_dom"/>
</dbReference>
<dbReference type="Gene3D" id="3.30.565.10">
    <property type="entry name" value="Histidine kinase-like ATPase, C-terminal domain"/>
    <property type="match status" value="1"/>
</dbReference>
<dbReference type="InterPro" id="IPR003661">
    <property type="entry name" value="HisK_dim/P_dom"/>
</dbReference>
<dbReference type="InterPro" id="IPR013656">
    <property type="entry name" value="PAS_4"/>
</dbReference>
<proteinExistence type="predicted"/>
<dbReference type="InterPro" id="IPR036890">
    <property type="entry name" value="HATPase_C_sf"/>
</dbReference>
<feature type="transmembrane region" description="Helical" evidence="10">
    <location>
        <begin position="40"/>
        <end position="62"/>
    </location>
</feature>
<keyword evidence="7 14" id="KW-0067">ATP-binding</keyword>
<dbReference type="PRINTS" id="PR00344">
    <property type="entry name" value="BCTRLSENSOR"/>
</dbReference>
<dbReference type="CDD" id="cd00130">
    <property type="entry name" value="PAS"/>
    <property type="match status" value="2"/>
</dbReference>
<evidence type="ECO:0000256" key="6">
    <source>
        <dbReference type="ARBA" id="ARBA00022777"/>
    </source>
</evidence>
<dbReference type="PROSITE" id="PS50109">
    <property type="entry name" value="HIS_KIN"/>
    <property type="match status" value="1"/>
</dbReference>
<evidence type="ECO:0000256" key="8">
    <source>
        <dbReference type="ARBA" id="ARBA00023012"/>
    </source>
</evidence>
<evidence type="ECO:0000256" key="1">
    <source>
        <dbReference type="ARBA" id="ARBA00000085"/>
    </source>
</evidence>
<evidence type="ECO:0000256" key="10">
    <source>
        <dbReference type="SAM" id="Phobius"/>
    </source>
</evidence>
<protein>
    <recommendedName>
        <fullName evidence="2">histidine kinase</fullName>
        <ecNumber evidence="2">2.7.13.3</ecNumber>
    </recommendedName>
</protein>
<dbReference type="SMART" id="SM00387">
    <property type="entry name" value="HATPase_c"/>
    <property type="match status" value="1"/>
</dbReference>
<dbReference type="Pfam" id="PF08448">
    <property type="entry name" value="PAS_4"/>
    <property type="match status" value="1"/>
</dbReference>
<evidence type="ECO:0000256" key="9">
    <source>
        <dbReference type="SAM" id="MobiDB-lite"/>
    </source>
</evidence>
<dbReference type="RefSeq" id="WP_252956487.1">
    <property type="nucleotide sequence ID" value="NZ_JAFIRR010000231.1"/>
</dbReference>
<feature type="domain" description="PAC" evidence="13">
    <location>
        <begin position="568"/>
        <end position="618"/>
    </location>
</feature>
<dbReference type="SUPFAM" id="SSF55785">
    <property type="entry name" value="PYP-like sensor domain (PAS domain)"/>
    <property type="match status" value="2"/>
</dbReference>
<dbReference type="Gene3D" id="1.10.287.130">
    <property type="match status" value="1"/>
</dbReference>
<keyword evidence="3" id="KW-0597">Phosphoprotein</keyword>
<dbReference type="InterPro" id="IPR000014">
    <property type="entry name" value="PAS"/>
</dbReference>
<evidence type="ECO:0000256" key="7">
    <source>
        <dbReference type="ARBA" id="ARBA00022840"/>
    </source>
</evidence>
<dbReference type="Pfam" id="PF02518">
    <property type="entry name" value="HATPase_c"/>
    <property type="match status" value="1"/>
</dbReference>
<dbReference type="PROSITE" id="PS50113">
    <property type="entry name" value="PAC"/>
    <property type="match status" value="1"/>
</dbReference>
<keyword evidence="6" id="KW-0418">Kinase</keyword>
<dbReference type="InterPro" id="IPR005467">
    <property type="entry name" value="His_kinase_dom"/>
</dbReference>
<dbReference type="InterPro" id="IPR035965">
    <property type="entry name" value="PAS-like_dom_sf"/>
</dbReference>
<dbReference type="SMART" id="SM00388">
    <property type="entry name" value="HisKA"/>
    <property type="match status" value="1"/>
</dbReference>
<dbReference type="SUPFAM" id="SSF47384">
    <property type="entry name" value="Homodimeric domain of signal transducing histidine kinase"/>
    <property type="match status" value="1"/>
</dbReference>
<name>A0ABT1DCZ8_9PROT</name>
<evidence type="ECO:0000256" key="4">
    <source>
        <dbReference type="ARBA" id="ARBA00022679"/>
    </source>
</evidence>
<dbReference type="CDD" id="cd00082">
    <property type="entry name" value="HisKA"/>
    <property type="match status" value="1"/>
</dbReference>